<evidence type="ECO:0000313" key="1">
    <source>
        <dbReference type="EMBL" id="CRL07842.1"/>
    </source>
</evidence>
<name>A0A1J1J780_9DIPT</name>
<reference evidence="1 2" key="1">
    <citation type="submission" date="2015-04" db="EMBL/GenBank/DDBJ databases">
        <authorList>
            <person name="Syromyatnikov M.Y."/>
            <person name="Popov V.N."/>
        </authorList>
    </citation>
    <scope>NUCLEOTIDE SEQUENCE [LARGE SCALE GENOMIC DNA]</scope>
</reference>
<organism evidence="1 2">
    <name type="scientific">Clunio marinus</name>
    <dbReference type="NCBI Taxonomy" id="568069"/>
    <lineage>
        <taxon>Eukaryota</taxon>
        <taxon>Metazoa</taxon>
        <taxon>Ecdysozoa</taxon>
        <taxon>Arthropoda</taxon>
        <taxon>Hexapoda</taxon>
        <taxon>Insecta</taxon>
        <taxon>Pterygota</taxon>
        <taxon>Neoptera</taxon>
        <taxon>Endopterygota</taxon>
        <taxon>Diptera</taxon>
        <taxon>Nematocera</taxon>
        <taxon>Chironomoidea</taxon>
        <taxon>Chironomidae</taxon>
        <taxon>Clunio</taxon>
    </lineage>
</organism>
<proteinExistence type="predicted"/>
<dbReference type="Proteomes" id="UP000183832">
    <property type="component" value="Unassembled WGS sequence"/>
</dbReference>
<evidence type="ECO:0000313" key="2">
    <source>
        <dbReference type="Proteomes" id="UP000183832"/>
    </source>
</evidence>
<keyword evidence="2" id="KW-1185">Reference proteome</keyword>
<dbReference type="AlphaFoldDB" id="A0A1J1J780"/>
<dbReference type="EMBL" id="CVRI01000073">
    <property type="protein sequence ID" value="CRL07842.1"/>
    <property type="molecule type" value="Genomic_DNA"/>
</dbReference>
<protein>
    <submittedName>
        <fullName evidence="1">CLUMA_CG020796, isoform A</fullName>
    </submittedName>
</protein>
<gene>
    <name evidence="1" type="ORF">CLUMA_CG020796</name>
</gene>
<sequence>MDGLVLANAVEKICLLLLFLKISFEIFPFIDCLLGTMLPHRLDVMYAVLLDRYCSWLLEDMTYSLDIDIDHSINS</sequence>
<accession>A0A1J1J780</accession>